<sequence length="35" mass="3790">MRDLTHLLPPRPDDSHHPPVPAPPSGYAASRIPPP</sequence>
<evidence type="ECO:0000256" key="1">
    <source>
        <dbReference type="SAM" id="MobiDB-lite"/>
    </source>
</evidence>
<reference evidence="2 3" key="1">
    <citation type="journal article" date="2020" name="Front. Microbiol.">
        <title>Single-cell genomics of novel Actinobacteria with the Wood-Ljungdahl pathway discovered in a serpentinizing system.</title>
        <authorList>
            <person name="Merino N."/>
            <person name="Kawai M."/>
            <person name="Boyd E.S."/>
            <person name="Colman D.R."/>
            <person name="McGlynn S.E."/>
            <person name="Nealson K.H."/>
            <person name="Kurokawa K."/>
            <person name="Hongoh Y."/>
        </authorList>
    </citation>
    <scope>NUCLEOTIDE SEQUENCE [LARGE SCALE GENOMIC DNA]</scope>
    <source>
        <strain evidence="2 3">S47</strain>
    </source>
</reference>
<name>A0A6V8Q7L9_9ACTN</name>
<feature type="non-terminal residue" evidence="2">
    <location>
        <position position="35"/>
    </location>
</feature>
<organism evidence="2 3">
    <name type="scientific">Candidatus Hakubella thermalkaliphila</name>
    <dbReference type="NCBI Taxonomy" id="2754717"/>
    <lineage>
        <taxon>Bacteria</taxon>
        <taxon>Bacillati</taxon>
        <taxon>Actinomycetota</taxon>
        <taxon>Actinomycetota incertae sedis</taxon>
        <taxon>Candidatus Hakubellales</taxon>
        <taxon>Candidatus Hakubellaceae</taxon>
        <taxon>Candidatus Hakubella</taxon>
    </lineage>
</organism>
<protein>
    <submittedName>
        <fullName evidence="2">Uncharacterized protein</fullName>
    </submittedName>
</protein>
<accession>A0A6V8Q7L9</accession>
<dbReference type="AlphaFoldDB" id="A0A6V8Q7L9"/>
<dbReference type="Proteomes" id="UP000569018">
    <property type="component" value="Unassembled WGS sequence"/>
</dbReference>
<feature type="region of interest" description="Disordered" evidence="1">
    <location>
        <begin position="1"/>
        <end position="35"/>
    </location>
</feature>
<feature type="compositionally biased region" description="Basic and acidic residues" evidence="1">
    <location>
        <begin position="1"/>
        <end position="17"/>
    </location>
</feature>
<comment type="caution">
    <text evidence="2">The sequence shown here is derived from an EMBL/GenBank/DDBJ whole genome shotgun (WGS) entry which is preliminary data.</text>
</comment>
<gene>
    <name evidence="2" type="ORF">HKBW3S47_02136</name>
</gene>
<evidence type="ECO:0000313" key="3">
    <source>
        <dbReference type="Proteomes" id="UP000569018"/>
    </source>
</evidence>
<proteinExistence type="predicted"/>
<evidence type="ECO:0000313" key="2">
    <source>
        <dbReference type="EMBL" id="GFP40440.1"/>
    </source>
</evidence>
<dbReference type="EMBL" id="BLSD01000252">
    <property type="protein sequence ID" value="GFP40440.1"/>
    <property type="molecule type" value="Genomic_DNA"/>
</dbReference>